<reference evidence="1 2" key="1">
    <citation type="journal article" date="2018" name="Int. J. Syst. Evol. Microbiol.">
        <title>Uliginosibacterium sediminicola sp. nov., isolated from freshwater sediment.</title>
        <authorList>
            <person name="Hwang W.M."/>
            <person name="Kim S.M."/>
            <person name="Kang K."/>
            <person name="Ahn T.Y."/>
        </authorList>
    </citation>
    <scope>NUCLEOTIDE SEQUENCE [LARGE SCALE GENOMIC DNA]</scope>
    <source>
        <strain evidence="1 2">M1-21</strain>
    </source>
</reference>
<organism evidence="1 2">
    <name type="scientific">Uliginosibacterium sediminicola</name>
    <dbReference type="NCBI Taxonomy" id="2024550"/>
    <lineage>
        <taxon>Bacteria</taxon>
        <taxon>Pseudomonadati</taxon>
        <taxon>Pseudomonadota</taxon>
        <taxon>Betaproteobacteria</taxon>
        <taxon>Rhodocyclales</taxon>
        <taxon>Zoogloeaceae</taxon>
        <taxon>Uliginosibacterium</taxon>
    </lineage>
</organism>
<evidence type="ECO:0000313" key="2">
    <source>
        <dbReference type="Proteomes" id="UP001410394"/>
    </source>
</evidence>
<gene>
    <name evidence="1" type="ORF">ABDB84_05795</name>
</gene>
<sequence>MVPLATLLLPALDATLLLEAVEDFEELLDAALLAATLELLDLLLEDEATLLLEEALLAAAGLYEHQVELLGAPGKLASVQAKLPVKVL</sequence>
<evidence type="ECO:0000313" key="1">
    <source>
        <dbReference type="EMBL" id="MEN3067986.1"/>
    </source>
</evidence>
<name>A0ABU9YW73_9RHOO</name>
<dbReference type="EMBL" id="JBDIVE010000002">
    <property type="protein sequence ID" value="MEN3067986.1"/>
    <property type="molecule type" value="Genomic_DNA"/>
</dbReference>
<dbReference type="RefSeq" id="WP_345918749.1">
    <property type="nucleotide sequence ID" value="NZ_JBDIVE010000002.1"/>
</dbReference>
<comment type="caution">
    <text evidence="1">The sequence shown here is derived from an EMBL/GenBank/DDBJ whole genome shotgun (WGS) entry which is preliminary data.</text>
</comment>
<proteinExistence type="predicted"/>
<keyword evidence="2" id="KW-1185">Reference proteome</keyword>
<protein>
    <recommendedName>
        <fullName evidence="3">Secreted protein</fullName>
    </recommendedName>
</protein>
<accession>A0ABU9YW73</accession>
<dbReference type="Proteomes" id="UP001410394">
    <property type="component" value="Unassembled WGS sequence"/>
</dbReference>
<evidence type="ECO:0008006" key="3">
    <source>
        <dbReference type="Google" id="ProtNLM"/>
    </source>
</evidence>